<evidence type="ECO:0000313" key="17">
    <source>
        <dbReference type="Proteomes" id="UP000244722"/>
    </source>
</evidence>
<dbReference type="Pfam" id="PF09298">
    <property type="entry name" value="FAA_hydrolase_N"/>
    <property type="match status" value="1"/>
</dbReference>
<dbReference type="EMBL" id="NESQ01000183">
    <property type="protein sequence ID" value="PUU76582.1"/>
    <property type="molecule type" value="Genomic_DNA"/>
</dbReference>
<evidence type="ECO:0000256" key="13">
    <source>
        <dbReference type="RuleBase" id="RU366008"/>
    </source>
</evidence>
<dbReference type="InterPro" id="IPR036663">
    <property type="entry name" value="Fumarylacetoacetase_C_sf"/>
</dbReference>
<comment type="catalytic activity">
    <reaction evidence="13">
        <text>4-fumarylacetoacetate + H2O = acetoacetate + fumarate + H(+)</text>
        <dbReference type="Rhea" id="RHEA:10244"/>
        <dbReference type="ChEBI" id="CHEBI:13705"/>
        <dbReference type="ChEBI" id="CHEBI:15377"/>
        <dbReference type="ChEBI" id="CHEBI:15378"/>
        <dbReference type="ChEBI" id="CHEBI:18034"/>
        <dbReference type="ChEBI" id="CHEBI:29806"/>
        <dbReference type="EC" id="3.7.1.2"/>
    </reaction>
</comment>
<evidence type="ECO:0000256" key="8">
    <source>
        <dbReference type="ARBA" id="ARBA00022878"/>
    </source>
</evidence>
<dbReference type="STRING" id="42251.A0A2T6ZM67"/>
<protein>
    <recommendedName>
        <fullName evidence="3 13">Fumarylacetoacetase</fullName>
        <ecNumber evidence="3 13">3.7.1.2</ecNumber>
    </recommendedName>
    <alternativeName>
        <fullName evidence="13">Fumarylacetoacetate hydrolase</fullName>
    </alternativeName>
</protein>
<name>A0A2T6ZM67_TUBBO</name>
<feature type="domain" description="Fumarylacetoacetase N-terminal" evidence="15">
    <location>
        <begin position="15"/>
        <end position="128"/>
    </location>
</feature>
<dbReference type="GO" id="GO:0006559">
    <property type="term" value="P:L-phenylalanine catabolic process"/>
    <property type="evidence" value="ECO:0007669"/>
    <property type="project" value="UniProtKB-UniRule"/>
</dbReference>
<evidence type="ECO:0000256" key="2">
    <source>
        <dbReference type="ARBA" id="ARBA00010211"/>
    </source>
</evidence>
<feature type="binding site" evidence="12">
    <location>
        <position position="136"/>
    </location>
    <ligand>
        <name>Ca(2+)</name>
        <dbReference type="ChEBI" id="CHEBI:29108"/>
    </ligand>
</feature>
<dbReference type="GO" id="GO:0004334">
    <property type="term" value="F:fumarylacetoacetase activity"/>
    <property type="evidence" value="ECO:0007669"/>
    <property type="project" value="UniProtKB-UniRule"/>
</dbReference>
<dbReference type="PANTHER" id="PTHR43069:SF2">
    <property type="entry name" value="FUMARYLACETOACETASE"/>
    <property type="match status" value="1"/>
</dbReference>
<dbReference type="Pfam" id="PF01557">
    <property type="entry name" value="FAA_hydrolase"/>
    <property type="match status" value="1"/>
</dbReference>
<dbReference type="Gene3D" id="2.30.30.230">
    <property type="entry name" value="Fumarylacetoacetase, N-terminal domain"/>
    <property type="match status" value="1"/>
</dbReference>
<evidence type="ECO:0000256" key="1">
    <source>
        <dbReference type="ARBA" id="ARBA00004782"/>
    </source>
</evidence>
<evidence type="ECO:0000256" key="5">
    <source>
        <dbReference type="ARBA" id="ARBA00022801"/>
    </source>
</evidence>
<dbReference type="GO" id="GO:0006572">
    <property type="term" value="P:L-tyrosine catabolic process"/>
    <property type="evidence" value="ECO:0007669"/>
    <property type="project" value="UniProtKB-UniRule"/>
</dbReference>
<feature type="binding site" evidence="12">
    <location>
        <position position="211"/>
    </location>
    <ligand>
        <name>Ca(2+)</name>
        <dbReference type="ChEBI" id="CHEBI:29108"/>
    </ligand>
</feature>
<feature type="binding site" evidence="11">
    <location>
        <position position="138"/>
    </location>
    <ligand>
        <name>substrate</name>
    </ligand>
</feature>
<keyword evidence="7 12" id="KW-0460">Magnesium</keyword>
<dbReference type="GO" id="GO:1902000">
    <property type="term" value="P:homogentisate catabolic process"/>
    <property type="evidence" value="ECO:0007669"/>
    <property type="project" value="TreeGrafter"/>
</dbReference>
<evidence type="ECO:0000259" key="14">
    <source>
        <dbReference type="Pfam" id="PF01557"/>
    </source>
</evidence>
<dbReference type="InterPro" id="IPR005959">
    <property type="entry name" value="Fumarylacetoacetase"/>
</dbReference>
<keyword evidence="5 13" id="KW-0378">Hydrolase</keyword>
<dbReference type="FunFam" id="3.90.850.10:FF:000009">
    <property type="entry name" value="Fumarylacetoacetase"/>
    <property type="match status" value="1"/>
</dbReference>
<evidence type="ECO:0000256" key="4">
    <source>
        <dbReference type="ARBA" id="ARBA00022723"/>
    </source>
</evidence>
<dbReference type="GO" id="GO:0046872">
    <property type="term" value="F:metal ion binding"/>
    <property type="evidence" value="ECO:0007669"/>
    <property type="project" value="UniProtKB-UniRule"/>
</dbReference>
<comment type="caution">
    <text evidence="16">The sequence shown here is derived from an EMBL/GenBank/DDBJ whole genome shotgun (WGS) entry which is preliminary data.</text>
</comment>
<sequence>MSWLTVPPGHYFSINNIPFGIISTPSNTTPRPAVAIGEYVLDLHAFATTSAKGFSQLPDFTQSDVFVSERTLNRFASLGRATHRLVRGYLQEVLSIDTPYPGLLRDNPEARKACLLNTTEDAVQMHLPMEIGDYTDFYAGRNHAFNVGVLFRGRENALQPNYEHLPVGYHGRASSVVVSGTQVRRPRGQVIRSGEGEKVPVFAESGKLDFELELAAFVGRGSELGSCVGVDEAGEYLFGVVVMNDWSARDIQAWEYVPLGPFTSKSFATSISPWVVLMDALEPLRTRPLERGTKVPLLPYLQESNSESVYDIPLTISVKTQSGTHKISQTSSSNLLFSFSQMIAHHTVTGCPLRTGDLLGTGTISGTNTQSMGSLLEMTANGTRKIPLGDSREFRGFLEDGDVVVLTGGCGKAGVGFGECVGEILPAGK</sequence>
<keyword evidence="6 12" id="KW-0106">Calcium</keyword>
<feature type="binding site" evidence="12">
    <location>
        <position position="265"/>
    </location>
    <ligand>
        <name>Mg(2+)</name>
        <dbReference type="ChEBI" id="CHEBI:18420"/>
    </ligand>
</feature>
<gene>
    <name evidence="16" type="ORF">B9Z19DRAFT_1028633</name>
</gene>
<accession>A0A2T6ZM67</accession>
<evidence type="ECO:0000313" key="16">
    <source>
        <dbReference type="EMBL" id="PUU76582.1"/>
    </source>
</evidence>
<keyword evidence="4 12" id="KW-0479">Metal-binding</keyword>
<keyword evidence="9 13" id="KW-0585">Phenylalanine catabolism</keyword>
<dbReference type="PANTHER" id="PTHR43069">
    <property type="entry name" value="FUMARYLACETOACETASE"/>
    <property type="match status" value="1"/>
</dbReference>
<dbReference type="Gene3D" id="3.90.850.10">
    <property type="entry name" value="Fumarylacetoacetase-like, C-terminal domain"/>
    <property type="match status" value="1"/>
</dbReference>
<evidence type="ECO:0000259" key="15">
    <source>
        <dbReference type="Pfam" id="PF09298"/>
    </source>
</evidence>
<evidence type="ECO:0000256" key="11">
    <source>
        <dbReference type="PIRSR" id="PIRSR605959-2"/>
    </source>
</evidence>
<feature type="binding site" evidence="11">
    <location>
        <position position="152"/>
    </location>
    <ligand>
        <name>substrate</name>
    </ligand>
</feature>
<dbReference type="InterPro" id="IPR015377">
    <property type="entry name" value="Fumarylacetoacetase_N"/>
</dbReference>
<dbReference type="Proteomes" id="UP000244722">
    <property type="component" value="Unassembled WGS sequence"/>
</dbReference>
<evidence type="ECO:0000256" key="12">
    <source>
        <dbReference type="PIRSR" id="PIRSR605959-3"/>
    </source>
</evidence>
<dbReference type="SUPFAM" id="SSF63433">
    <property type="entry name" value="Fumarylacetoacetate hydrolase, FAH, N-terminal domain"/>
    <property type="match status" value="1"/>
</dbReference>
<dbReference type="AlphaFoldDB" id="A0A2T6ZM67"/>
<dbReference type="OrthoDB" id="9971669at2759"/>
<dbReference type="UniPathway" id="UPA00139">
    <property type="reaction ID" value="UER00341"/>
</dbReference>
<keyword evidence="17" id="KW-1185">Reference proteome</keyword>
<feature type="active site" description="Proton acceptor" evidence="10">
    <location>
        <position position="143"/>
    </location>
</feature>
<dbReference type="SUPFAM" id="SSF56529">
    <property type="entry name" value="FAH"/>
    <property type="match status" value="1"/>
</dbReference>
<feature type="binding site" evidence="12">
    <location>
        <position position="245"/>
    </location>
    <ligand>
        <name>Ca(2+)</name>
        <dbReference type="ChEBI" id="CHEBI:29108"/>
    </ligand>
</feature>
<dbReference type="InterPro" id="IPR011234">
    <property type="entry name" value="Fumarylacetoacetase-like_C"/>
</dbReference>
<evidence type="ECO:0000256" key="7">
    <source>
        <dbReference type="ARBA" id="ARBA00022842"/>
    </source>
</evidence>
<evidence type="ECO:0000256" key="10">
    <source>
        <dbReference type="PIRSR" id="PIRSR605959-1"/>
    </source>
</evidence>
<reference evidence="16 17" key="1">
    <citation type="submission" date="2017-04" db="EMBL/GenBank/DDBJ databases">
        <title>Draft genome sequence of Tuber borchii Vittad., a whitish edible truffle.</title>
        <authorList>
            <consortium name="DOE Joint Genome Institute"/>
            <person name="Murat C."/>
            <person name="Kuo A."/>
            <person name="Barry K.W."/>
            <person name="Clum A."/>
            <person name="Dockter R.B."/>
            <person name="Fauchery L."/>
            <person name="Iotti M."/>
            <person name="Kohler A."/>
            <person name="Labutti K."/>
            <person name="Lindquist E.A."/>
            <person name="Lipzen A."/>
            <person name="Ohm R.A."/>
            <person name="Wang M."/>
            <person name="Grigoriev I.V."/>
            <person name="Zambonelli A."/>
            <person name="Martin F.M."/>
        </authorList>
    </citation>
    <scope>NUCLEOTIDE SEQUENCE [LARGE SCALE GENOMIC DNA]</scope>
    <source>
        <strain evidence="16 17">Tbo3840</strain>
    </source>
</reference>
<comment type="similarity">
    <text evidence="2 13">Belongs to the FAH family.</text>
</comment>
<proteinExistence type="inferred from homology"/>
<organism evidence="16 17">
    <name type="scientific">Tuber borchii</name>
    <name type="common">White truffle</name>
    <dbReference type="NCBI Taxonomy" id="42251"/>
    <lineage>
        <taxon>Eukaryota</taxon>
        <taxon>Fungi</taxon>
        <taxon>Dikarya</taxon>
        <taxon>Ascomycota</taxon>
        <taxon>Pezizomycotina</taxon>
        <taxon>Pezizomycetes</taxon>
        <taxon>Pezizales</taxon>
        <taxon>Tuberaceae</taxon>
        <taxon>Tuber</taxon>
    </lineage>
</organism>
<feature type="binding site" evidence="12">
    <location>
        <position position="213"/>
    </location>
    <ligand>
        <name>Ca(2+)</name>
        <dbReference type="ChEBI" id="CHEBI:29108"/>
    </ligand>
</feature>
<feature type="domain" description="Fumarylacetoacetase-like C-terminal" evidence="14">
    <location>
        <begin position="135"/>
        <end position="413"/>
    </location>
</feature>
<feature type="binding site" evidence="11">
    <location>
        <position position="256"/>
    </location>
    <ligand>
        <name>substrate</name>
    </ligand>
</feature>
<comment type="cofactor">
    <cofactor evidence="13">
        <name>Mg(2+)</name>
        <dbReference type="ChEBI" id="CHEBI:18420"/>
    </cofactor>
    <cofactor evidence="13">
        <name>Ca(2+)</name>
        <dbReference type="ChEBI" id="CHEBI:29108"/>
    </cofactor>
</comment>
<keyword evidence="8 13" id="KW-0828">Tyrosine catabolism</keyword>
<dbReference type="EC" id="3.7.1.2" evidence="3 13"/>
<evidence type="ECO:0000256" key="6">
    <source>
        <dbReference type="ARBA" id="ARBA00022837"/>
    </source>
</evidence>
<feature type="binding site" evidence="12">
    <location>
        <position position="269"/>
    </location>
    <ligand>
        <name>Mg(2+)</name>
        <dbReference type="ChEBI" id="CHEBI:18420"/>
    </ligand>
</feature>
<evidence type="ECO:0000256" key="9">
    <source>
        <dbReference type="ARBA" id="ARBA00023232"/>
    </source>
</evidence>
<feature type="binding site" evidence="11">
    <location>
        <position position="252"/>
    </location>
    <ligand>
        <name>substrate</name>
    </ligand>
</feature>
<comment type="pathway">
    <text evidence="1 13">Amino-acid degradation; L-phenylalanine degradation; acetoacetate and fumarate from L-phenylalanine: step 6/6.</text>
</comment>
<dbReference type="InterPro" id="IPR036462">
    <property type="entry name" value="Fumarylacetoacetase_N_sf"/>
</dbReference>
<evidence type="ECO:0000256" key="3">
    <source>
        <dbReference type="ARBA" id="ARBA00012094"/>
    </source>
</evidence>
<feature type="binding site" evidence="12">
    <location>
        <position position="245"/>
    </location>
    <ligand>
        <name>Mg(2+)</name>
        <dbReference type="ChEBI" id="CHEBI:18420"/>
    </ligand>
</feature>
<dbReference type="NCBIfam" id="TIGR01266">
    <property type="entry name" value="fum_ac_acetase"/>
    <property type="match status" value="1"/>
</dbReference>
<feature type="binding site" evidence="11">
    <location>
        <position position="363"/>
    </location>
    <ligand>
        <name>substrate</name>
    </ligand>
</feature>